<organism evidence="1 2">
    <name type="scientific">Actinopolymorpha pittospori</name>
    <dbReference type="NCBI Taxonomy" id="648752"/>
    <lineage>
        <taxon>Bacteria</taxon>
        <taxon>Bacillati</taxon>
        <taxon>Actinomycetota</taxon>
        <taxon>Actinomycetes</taxon>
        <taxon>Propionibacteriales</taxon>
        <taxon>Actinopolymorphaceae</taxon>
        <taxon>Actinopolymorpha</taxon>
    </lineage>
</organism>
<reference evidence="1" key="1">
    <citation type="submission" date="2020-10" db="EMBL/GenBank/DDBJ databases">
        <title>Sequencing the genomes of 1000 actinobacteria strains.</title>
        <authorList>
            <person name="Klenk H.-P."/>
        </authorList>
    </citation>
    <scope>NUCLEOTIDE SEQUENCE</scope>
    <source>
        <strain evidence="1">DSM 45354</strain>
    </source>
</reference>
<dbReference type="GO" id="GO:0047487">
    <property type="term" value="F:oligogalacturonide lyase activity"/>
    <property type="evidence" value="ECO:0007669"/>
    <property type="project" value="UniProtKB-EC"/>
</dbReference>
<dbReference type="Gene3D" id="2.130.10.10">
    <property type="entry name" value="YVTN repeat-like/Quinoprotein amine dehydrogenase"/>
    <property type="match status" value="1"/>
</dbReference>
<keyword evidence="2" id="KW-1185">Reference proteome</keyword>
<dbReference type="Pfam" id="PF07676">
    <property type="entry name" value="PD40"/>
    <property type="match status" value="2"/>
</dbReference>
<dbReference type="RefSeq" id="WP_192752328.1">
    <property type="nucleotide sequence ID" value="NZ_BAABJL010000022.1"/>
</dbReference>
<dbReference type="SUPFAM" id="SSF82171">
    <property type="entry name" value="DPP6 N-terminal domain-like"/>
    <property type="match status" value="1"/>
</dbReference>
<gene>
    <name evidence="1" type="ORF">HEB94_005417</name>
</gene>
<proteinExistence type="predicted"/>
<protein>
    <submittedName>
        <fullName evidence="1">Oligogalacturonide lyase</fullName>
        <ecNumber evidence="1">4.2.2.6</ecNumber>
    </submittedName>
</protein>
<evidence type="ECO:0000313" key="2">
    <source>
        <dbReference type="Proteomes" id="UP000638648"/>
    </source>
</evidence>
<accession>A0A927RBA7</accession>
<sequence>MTGVTVRVLTAHPAGSPKPYQTHPTWTTDGDWILFRSDRSGDGSQAYLVHERDGHILQLTEDPRTDTSSLNLDVGRNTLYYFRRSAVPSAADLGHSELVGLDLNRLIPDAIAGAVGARATYERVVTALPGDLHSAGGFAIDADGTAAYWGIGFGPPPQRPAKPQQRRSMIDQQNTNVAEEREAARQRFAVAGRGPGGIRRIDLNTGEISTVIDTDFRMGHVQTNPWVPGEIIYCHETTGDAPQRIWTVRGDGSGNRPLYVETPDEWVTHETVSGADEVMFNLMAHLPYLAEKPSGVAVIDLRSNEMRLLGQARGQGFWHCNGSPDRRWAVADDFLGDITLIDRRSGEMTVLTTDHKMRPDHTHPIFSPDSRRVLIQSGRPSDGQVLDLVIIEVPETLRGRVPALPQPTN</sequence>
<evidence type="ECO:0000313" key="1">
    <source>
        <dbReference type="EMBL" id="MBE1608569.1"/>
    </source>
</evidence>
<dbReference type="AlphaFoldDB" id="A0A927RBA7"/>
<comment type="caution">
    <text evidence="1">The sequence shown here is derived from an EMBL/GenBank/DDBJ whole genome shotgun (WGS) entry which is preliminary data.</text>
</comment>
<dbReference type="InterPro" id="IPR011659">
    <property type="entry name" value="WD40"/>
</dbReference>
<dbReference type="EC" id="4.2.2.6" evidence="1"/>
<dbReference type="InterPro" id="IPR015943">
    <property type="entry name" value="WD40/YVTN_repeat-like_dom_sf"/>
</dbReference>
<dbReference type="Proteomes" id="UP000638648">
    <property type="component" value="Unassembled WGS sequence"/>
</dbReference>
<keyword evidence="1" id="KW-0456">Lyase</keyword>
<name>A0A927RBA7_9ACTN</name>
<dbReference type="EMBL" id="JADBEM010000001">
    <property type="protein sequence ID" value="MBE1608569.1"/>
    <property type="molecule type" value="Genomic_DNA"/>
</dbReference>